<accession>A0ABD0YQ85</accession>
<comment type="caution">
    <text evidence="1">The sequence shown here is derived from an EMBL/GenBank/DDBJ whole genome shotgun (WGS) entry which is preliminary data.</text>
</comment>
<dbReference type="AlphaFoldDB" id="A0ABD0YQ85"/>
<keyword evidence="2" id="KW-1185">Reference proteome</keyword>
<proteinExistence type="predicted"/>
<organism evidence="1 2">
    <name type="scientific">Ranatra chinensis</name>
    <dbReference type="NCBI Taxonomy" id="642074"/>
    <lineage>
        <taxon>Eukaryota</taxon>
        <taxon>Metazoa</taxon>
        <taxon>Ecdysozoa</taxon>
        <taxon>Arthropoda</taxon>
        <taxon>Hexapoda</taxon>
        <taxon>Insecta</taxon>
        <taxon>Pterygota</taxon>
        <taxon>Neoptera</taxon>
        <taxon>Paraneoptera</taxon>
        <taxon>Hemiptera</taxon>
        <taxon>Heteroptera</taxon>
        <taxon>Panheteroptera</taxon>
        <taxon>Nepomorpha</taxon>
        <taxon>Nepidae</taxon>
        <taxon>Ranatrinae</taxon>
        <taxon>Ranatra</taxon>
    </lineage>
</organism>
<reference evidence="1 2" key="1">
    <citation type="submission" date="2024-07" db="EMBL/GenBank/DDBJ databases">
        <title>Chromosome-level genome assembly of the water stick insect Ranatra chinensis (Heteroptera: Nepidae).</title>
        <authorList>
            <person name="Liu X."/>
        </authorList>
    </citation>
    <scope>NUCLEOTIDE SEQUENCE [LARGE SCALE GENOMIC DNA]</scope>
    <source>
        <strain evidence="1">Cailab_2021Rc</strain>
        <tissue evidence="1">Muscle</tissue>
    </source>
</reference>
<sequence length="131" mass="14631">MLRYSKYLKMVSYMGLPESQLESSDYLDLTIRLRRRLAGDLSSTVTFVNTSTAATSSAGPTKVGFTWLLLCFEALSLGGFDDIPEPVQRYYSTVLGNHIKVLSSKNESMRVPISEAHHFKLSDISDFVTLV</sequence>
<gene>
    <name evidence="1" type="ORF">AAG570_010616</name>
</gene>
<dbReference type="Proteomes" id="UP001558652">
    <property type="component" value="Unassembled WGS sequence"/>
</dbReference>
<evidence type="ECO:0000313" key="2">
    <source>
        <dbReference type="Proteomes" id="UP001558652"/>
    </source>
</evidence>
<evidence type="ECO:0000313" key="1">
    <source>
        <dbReference type="EMBL" id="KAL1132664.1"/>
    </source>
</evidence>
<dbReference type="EMBL" id="JBFDAA010000005">
    <property type="protein sequence ID" value="KAL1132664.1"/>
    <property type="molecule type" value="Genomic_DNA"/>
</dbReference>
<name>A0ABD0YQ85_9HEMI</name>
<protein>
    <submittedName>
        <fullName evidence="1">Uncharacterized protein</fullName>
    </submittedName>
</protein>